<sequence length="224" mass="24182">DPPASRRRRVRRQRDSAGSRTGARGARRGGPACRPPAQRLRPHSADRGGRRHHGDVVPLPRRVRRGSRSGERPRRRRPLAGRRRLPGTGPVSRRGAGTAAAGRGGHPRGHAVPRLPGGRLGRAQPRRDYASRAALADQREHPRLETLPRGVPVGGGNLRRRTGPDGPGRRPRLGRARCAAGGADGRVVPPQRTDLPARVRAAARPGRGHRRRGGRPAGPARGRM</sequence>
<reference evidence="2" key="1">
    <citation type="submission" date="2020-02" db="EMBL/GenBank/DDBJ databases">
        <authorList>
            <person name="Meier V. D."/>
        </authorList>
    </citation>
    <scope>NUCLEOTIDE SEQUENCE</scope>
    <source>
        <strain evidence="2">AVDCRST_MAG57</strain>
    </source>
</reference>
<proteinExistence type="predicted"/>
<dbReference type="GO" id="GO:0018784">
    <property type="term" value="F:(S)-2-haloacid dehalogenase activity"/>
    <property type="evidence" value="ECO:0007669"/>
    <property type="project" value="UniProtKB-EC"/>
</dbReference>
<feature type="compositionally biased region" description="Basic and acidic residues" evidence="1">
    <location>
        <begin position="137"/>
        <end position="146"/>
    </location>
</feature>
<feature type="compositionally biased region" description="Low complexity" evidence="1">
    <location>
        <begin position="16"/>
        <end position="37"/>
    </location>
</feature>
<keyword evidence="2" id="KW-0378">Hydrolase</keyword>
<accession>A0A6J4J6X5</accession>
<feature type="compositionally biased region" description="Basic residues" evidence="1">
    <location>
        <begin position="1"/>
        <end position="12"/>
    </location>
</feature>
<organism evidence="2">
    <name type="scientific">uncultured Blastococcus sp</name>
    <dbReference type="NCBI Taxonomy" id="217144"/>
    <lineage>
        <taxon>Bacteria</taxon>
        <taxon>Bacillati</taxon>
        <taxon>Actinomycetota</taxon>
        <taxon>Actinomycetes</taxon>
        <taxon>Geodermatophilales</taxon>
        <taxon>Geodermatophilaceae</taxon>
        <taxon>Blastococcus</taxon>
        <taxon>environmental samples</taxon>
    </lineage>
</organism>
<feature type="region of interest" description="Disordered" evidence="1">
    <location>
        <begin position="1"/>
        <end position="224"/>
    </location>
</feature>
<feature type="compositionally biased region" description="Low complexity" evidence="1">
    <location>
        <begin position="196"/>
        <end position="205"/>
    </location>
</feature>
<feature type="compositionally biased region" description="Low complexity" evidence="1">
    <location>
        <begin position="86"/>
        <end position="101"/>
    </location>
</feature>
<dbReference type="EMBL" id="CADCTI010000260">
    <property type="protein sequence ID" value="CAA9271117.1"/>
    <property type="molecule type" value="Genomic_DNA"/>
</dbReference>
<name>A0A6J4J6X5_9ACTN</name>
<protein>
    <submittedName>
        <fullName evidence="2">Haloacid dehalogenase, type II</fullName>
        <ecNumber evidence="2">3.8.1.2</ecNumber>
    </submittedName>
</protein>
<feature type="non-terminal residue" evidence="2">
    <location>
        <position position="224"/>
    </location>
</feature>
<gene>
    <name evidence="2" type="ORF">AVDCRST_MAG57-3197</name>
</gene>
<dbReference type="EC" id="3.8.1.2" evidence="2"/>
<feature type="non-terminal residue" evidence="2">
    <location>
        <position position="1"/>
    </location>
</feature>
<evidence type="ECO:0000313" key="2">
    <source>
        <dbReference type="EMBL" id="CAA9271117.1"/>
    </source>
</evidence>
<feature type="compositionally biased region" description="Basic residues" evidence="1">
    <location>
        <begin position="61"/>
        <end position="85"/>
    </location>
</feature>
<evidence type="ECO:0000256" key="1">
    <source>
        <dbReference type="SAM" id="MobiDB-lite"/>
    </source>
</evidence>
<dbReference type="AlphaFoldDB" id="A0A6J4J6X5"/>